<dbReference type="AlphaFoldDB" id="A0AAE1DAC0"/>
<gene>
    <name evidence="2" type="ORF">RRG08_020664</name>
</gene>
<reference evidence="2" key="1">
    <citation type="journal article" date="2023" name="G3 (Bethesda)">
        <title>A reference genome for the long-term kleptoplast-retaining sea slug Elysia crispata morphotype clarki.</title>
        <authorList>
            <person name="Eastman K.E."/>
            <person name="Pendleton A.L."/>
            <person name="Shaikh M.A."/>
            <person name="Suttiyut T."/>
            <person name="Ogas R."/>
            <person name="Tomko P."/>
            <person name="Gavelis G."/>
            <person name="Widhalm J.R."/>
            <person name="Wisecaver J.H."/>
        </authorList>
    </citation>
    <scope>NUCLEOTIDE SEQUENCE</scope>
    <source>
        <strain evidence="2">ECLA1</strain>
    </source>
</reference>
<evidence type="ECO:0000256" key="1">
    <source>
        <dbReference type="SAM" id="MobiDB-lite"/>
    </source>
</evidence>
<protein>
    <submittedName>
        <fullName evidence="2">Uncharacterized protein</fullName>
    </submittedName>
</protein>
<proteinExistence type="predicted"/>
<dbReference type="EMBL" id="JAWDGP010004681">
    <property type="protein sequence ID" value="KAK3762585.1"/>
    <property type="molecule type" value="Genomic_DNA"/>
</dbReference>
<organism evidence="2 3">
    <name type="scientific">Elysia crispata</name>
    <name type="common">lettuce slug</name>
    <dbReference type="NCBI Taxonomy" id="231223"/>
    <lineage>
        <taxon>Eukaryota</taxon>
        <taxon>Metazoa</taxon>
        <taxon>Spiralia</taxon>
        <taxon>Lophotrochozoa</taxon>
        <taxon>Mollusca</taxon>
        <taxon>Gastropoda</taxon>
        <taxon>Heterobranchia</taxon>
        <taxon>Euthyneura</taxon>
        <taxon>Panpulmonata</taxon>
        <taxon>Sacoglossa</taxon>
        <taxon>Placobranchoidea</taxon>
        <taxon>Plakobranchidae</taxon>
        <taxon>Elysia</taxon>
    </lineage>
</organism>
<comment type="caution">
    <text evidence="2">The sequence shown here is derived from an EMBL/GenBank/DDBJ whole genome shotgun (WGS) entry which is preliminary data.</text>
</comment>
<keyword evidence="3" id="KW-1185">Reference proteome</keyword>
<evidence type="ECO:0000313" key="2">
    <source>
        <dbReference type="EMBL" id="KAK3762585.1"/>
    </source>
</evidence>
<name>A0AAE1DAC0_9GAST</name>
<accession>A0AAE1DAC0</accession>
<dbReference type="Proteomes" id="UP001283361">
    <property type="component" value="Unassembled WGS sequence"/>
</dbReference>
<evidence type="ECO:0000313" key="3">
    <source>
        <dbReference type="Proteomes" id="UP001283361"/>
    </source>
</evidence>
<sequence length="136" mass="14849">MSVSTTTLVTTIGNLSGEKEVRGWPEQFQAARYCGWKPVGPGQYQINPMTVWGCCSCMPGNGTPWLGLGFTSQKALTPGTQKNPIGVEVDPASDPSRVKICQNWPYGKGGRQGVEKSRGRRKESLGYSDESPRKIR</sequence>
<feature type="region of interest" description="Disordered" evidence="1">
    <location>
        <begin position="77"/>
        <end position="136"/>
    </location>
</feature>